<evidence type="ECO:0000313" key="6">
    <source>
        <dbReference type="Ensembl" id="ENSSGRP00000070229.1"/>
    </source>
</evidence>
<dbReference type="Gene3D" id="1.10.555.10">
    <property type="entry name" value="Rho GTPase activation protein"/>
    <property type="match status" value="1"/>
</dbReference>
<evidence type="ECO:0000259" key="4">
    <source>
        <dbReference type="PROSITE" id="PS50003"/>
    </source>
</evidence>
<accession>A0A672Q1Y6</accession>
<dbReference type="GO" id="GO:0005096">
    <property type="term" value="F:GTPase activator activity"/>
    <property type="evidence" value="ECO:0007669"/>
    <property type="project" value="UniProtKB-KW"/>
</dbReference>
<dbReference type="SUPFAM" id="SSF48350">
    <property type="entry name" value="GTPase activation domain, GAP"/>
    <property type="match status" value="1"/>
</dbReference>
<sequence>MDEQAGSTGSSPQHGRGSAKQDVLRCGWLRKQGGFVKTWHTRWFVLRGDQLYYYKDEDETKALGTIFLPGNRVTEHPSNGDEGGKFLFEVIPGGDRERMTSNHETYLLMASTQNDMEDWVKSIRRVIWAPFGGGELLQPVCQNKSLHLYMSILSIFRYSNTDVHTVASLLKLYLRELPEPVIPFCKYEEFLACTKLLSKDQDAGMKELKRQVEGLPPVNYNLLKYICKFLDEVQSYSGVNKMSVQNLATVFGPNILRPKVEDPVTIMEGTVLVQQLMAILIGHHDVLFPPDEDHTSTLELVNNNNNETQKRPTNGQIQNKENNNTSGVRQCTWDTPESPSRAPLDNGSPRSGSPRNGFTGQRFEVARSPPISLKKNPAFSKGSGIVTNGSFSSSSSSSGDTNQEKIQTLPNMGTLHARRTGAIKGSGTKMGIQNGIVRMGVSSADVTNGTLNGRNGLWVPNGHVTMREAKSRDAEHQQNRLSTYDNVHIHQQQPTQPSLSSSCEDKQSVDSATWSTSSCEISLPENSTSCRSSTTTCPEQDFFGSNFEDPLLDGREDNGLAVDDREQRTSNGGGQGSRGTSSSDNSETFAVTNGPTNHSALHSLVASLKQEMLKQKNEYEARIKSLELRNLELETVMANLHEELDQEKKKYTMVEIKLRNAERAKDDAEKRNEMLQKEMEQFFSTFGDLTADPRQPDRANTIWIQ</sequence>
<dbReference type="SUPFAM" id="SSF50729">
    <property type="entry name" value="PH domain-like"/>
    <property type="match status" value="1"/>
</dbReference>
<dbReference type="Gene3D" id="2.30.29.30">
    <property type="entry name" value="Pleckstrin-homology domain (PH domain)/Phosphotyrosine-binding domain (PTB)"/>
    <property type="match status" value="1"/>
</dbReference>
<dbReference type="Pfam" id="PF00620">
    <property type="entry name" value="RhoGAP"/>
    <property type="match status" value="1"/>
</dbReference>
<dbReference type="InterPro" id="IPR011993">
    <property type="entry name" value="PH-like_dom_sf"/>
</dbReference>
<feature type="compositionally biased region" description="Polar residues" evidence="3">
    <location>
        <begin position="584"/>
        <end position="596"/>
    </location>
</feature>
<feature type="region of interest" description="Disordered" evidence="3">
    <location>
        <begin position="303"/>
        <end position="361"/>
    </location>
</feature>
<evidence type="ECO:0000256" key="2">
    <source>
        <dbReference type="SAM" id="Coils"/>
    </source>
</evidence>
<dbReference type="GO" id="GO:0005925">
    <property type="term" value="C:focal adhesion"/>
    <property type="evidence" value="ECO:0007669"/>
    <property type="project" value="TreeGrafter"/>
</dbReference>
<feature type="compositionally biased region" description="Polar residues" evidence="3">
    <location>
        <begin position="311"/>
        <end position="338"/>
    </location>
</feature>
<evidence type="ECO:0000313" key="7">
    <source>
        <dbReference type="Proteomes" id="UP000472262"/>
    </source>
</evidence>
<dbReference type="PANTHER" id="PTHR15228">
    <property type="entry name" value="SPERMATHECAL PHYSIOLOGY VARIANT"/>
    <property type="match status" value="1"/>
</dbReference>
<feature type="region of interest" description="Disordered" evidence="3">
    <location>
        <begin position="366"/>
        <end position="385"/>
    </location>
</feature>
<dbReference type="Ensembl" id="ENSSGRT00000074815.1">
    <property type="protein sequence ID" value="ENSSGRP00000070229.1"/>
    <property type="gene ID" value="ENSSGRG00000035925.1"/>
</dbReference>
<dbReference type="GO" id="GO:1900028">
    <property type="term" value="P:negative regulation of ruffle assembly"/>
    <property type="evidence" value="ECO:0007669"/>
    <property type="project" value="TreeGrafter"/>
</dbReference>
<keyword evidence="1" id="KW-0343">GTPase activation</keyword>
<dbReference type="GO" id="GO:0035021">
    <property type="term" value="P:negative regulation of Rac protein signal transduction"/>
    <property type="evidence" value="ECO:0007669"/>
    <property type="project" value="TreeGrafter"/>
</dbReference>
<dbReference type="AlphaFoldDB" id="A0A672Q1Y6"/>
<keyword evidence="7" id="KW-1185">Reference proteome</keyword>
<evidence type="ECO:0000259" key="5">
    <source>
        <dbReference type="PROSITE" id="PS50238"/>
    </source>
</evidence>
<feature type="compositionally biased region" description="Polar residues" evidence="3">
    <location>
        <begin position="514"/>
        <end position="526"/>
    </location>
</feature>
<dbReference type="GO" id="GO:0007165">
    <property type="term" value="P:signal transduction"/>
    <property type="evidence" value="ECO:0007669"/>
    <property type="project" value="InterPro"/>
</dbReference>
<proteinExistence type="predicted"/>
<reference evidence="6" key="1">
    <citation type="submission" date="2025-08" db="UniProtKB">
        <authorList>
            <consortium name="Ensembl"/>
        </authorList>
    </citation>
    <scope>IDENTIFICATION</scope>
</reference>
<protein>
    <submittedName>
        <fullName evidence="6">Rho GTPase activating protein 24</fullName>
    </submittedName>
</protein>
<feature type="coiled-coil region" evidence="2">
    <location>
        <begin position="609"/>
        <end position="685"/>
    </location>
</feature>
<dbReference type="SMART" id="SM00233">
    <property type="entry name" value="PH"/>
    <property type="match status" value="1"/>
</dbReference>
<gene>
    <name evidence="6" type="primary">LOC107565390</name>
</gene>
<dbReference type="FunFam" id="2.30.29.30:FF:000286">
    <property type="entry name" value="PH-protein kinase domain containing protein"/>
    <property type="match status" value="1"/>
</dbReference>
<evidence type="ECO:0000256" key="1">
    <source>
        <dbReference type="ARBA" id="ARBA00022468"/>
    </source>
</evidence>
<feature type="region of interest" description="Disordered" evidence="3">
    <location>
        <begin position="514"/>
        <end position="596"/>
    </location>
</feature>
<feature type="compositionally biased region" description="Low complexity" evidence="3">
    <location>
        <begin position="527"/>
        <end position="537"/>
    </location>
</feature>
<name>A0A672Q1Y6_SINGR</name>
<dbReference type="Proteomes" id="UP000472262">
    <property type="component" value="Unassembled WGS sequence"/>
</dbReference>
<evidence type="ECO:0000256" key="3">
    <source>
        <dbReference type="SAM" id="MobiDB-lite"/>
    </source>
</evidence>
<dbReference type="InterPro" id="IPR001849">
    <property type="entry name" value="PH_domain"/>
</dbReference>
<dbReference type="PANTHER" id="PTHR15228:SF19">
    <property type="entry name" value="RHO GTPASE-ACTIVATING PROTEIN 24"/>
    <property type="match status" value="1"/>
</dbReference>
<dbReference type="GO" id="GO:0035313">
    <property type="term" value="P:wound healing, spreading of epidermal cells"/>
    <property type="evidence" value="ECO:0007669"/>
    <property type="project" value="TreeGrafter"/>
</dbReference>
<dbReference type="InterPro" id="IPR008936">
    <property type="entry name" value="Rho_GTPase_activation_prot"/>
</dbReference>
<dbReference type="PROSITE" id="PS50003">
    <property type="entry name" value="PH_DOMAIN"/>
    <property type="match status" value="1"/>
</dbReference>
<reference evidence="6" key="2">
    <citation type="submission" date="2025-09" db="UniProtKB">
        <authorList>
            <consortium name="Ensembl"/>
        </authorList>
    </citation>
    <scope>IDENTIFICATION</scope>
</reference>
<keyword evidence="2" id="KW-0175">Coiled coil</keyword>
<feature type="compositionally biased region" description="Polar residues" evidence="3">
    <location>
        <begin position="348"/>
        <end position="359"/>
    </location>
</feature>
<feature type="domain" description="PH" evidence="4">
    <location>
        <begin position="22"/>
        <end position="128"/>
    </location>
</feature>
<dbReference type="SMART" id="SM00324">
    <property type="entry name" value="RhoGAP"/>
    <property type="match status" value="1"/>
</dbReference>
<dbReference type="InterPro" id="IPR000198">
    <property type="entry name" value="RhoGAP_dom"/>
</dbReference>
<feature type="domain" description="Rho-GAP" evidence="5">
    <location>
        <begin position="85"/>
        <end position="288"/>
    </location>
</feature>
<dbReference type="Pfam" id="PF00169">
    <property type="entry name" value="PH"/>
    <property type="match status" value="1"/>
</dbReference>
<organism evidence="6 7">
    <name type="scientific">Sinocyclocheilus grahami</name>
    <name type="common">Dianchi golden-line fish</name>
    <name type="synonym">Barbus grahami</name>
    <dbReference type="NCBI Taxonomy" id="75366"/>
    <lineage>
        <taxon>Eukaryota</taxon>
        <taxon>Metazoa</taxon>
        <taxon>Chordata</taxon>
        <taxon>Craniata</taxon>
        <taxon>Vertebrata</taxon>
        <taxon>Euteleostomi</taxon>
        <taxon>Actinopterygii</taxon>
        <taxon>Neopterygii</taxon>
        <taxon>Teleostei</taxon>
        <taxon>Ostariophysi</taxon>
        <taxon>Cypriniformes</taxon>
        <taxon>Cyprinidae</taxon>
        <taxon>Cyprininae</taxon>
        <taxon>Sinocyclocheilus</taxon>
    </lineage>
</organism>
<dbReference type="PROSITE" id="PS50238">
    <property type="entry name" value="RHOGAP"/>
    <property type="match status" value="1"/>
</dbReference>
<dbReference type="InterPro" id="IPR051025">
    <property type="entry name" value="RhoGAP"/>
</dbReference>
<feature type="compositionally biased region" description="Basic and acidic residues" evidence="3">
    <location>
        <begin position="552"/>
        <end position="568"/>
    </location>
</feature>